<dbReference type="Proteomes" id="UP000799640">
    <property type="component" value="Unassembled WGS sequence"/>
</dbReference>
<protein>
    <submittedName>
        <fullName evidence="4">LIP-domain-containing protein</fullName>
    </submittedName>
</protein>
<dbReference type="EMBL" id="ML996701">
    <property type="protein sequence ID" value="KAF2398168.1"/>
    <property type="molecule type" value="Genomic_DNA"/>
</dbReference>
<gene>
    <name evidence="4" type="ORF">EJ06DRAFT_558562</name>
</gene>
<keyword evidence="5" id="KW-1185">Reference proteome</keyword>
<evidence type="ECO:0000256" key="1">
    <source>
        <dbReference type="ARBA" id="ARBA00022801"/>
    </source>
</evidence>
<dbReference type="PANTHER" id="PTHR34853:SF5">
    <property type="entry name" value="LIP-DOMAIN-CONTAINING PROTEIN-RELATED"/>
    <property type="match status" value="1"/>
</dbReference>
<evidence type="ECO:0000313" key="5">
    <source>
        <dbReference type="Proteomes" id="UP000799640"/>
    </source>
</evidence>
<feature type="compositionally biased region" description="Low complexity" evidence="2">
    <location>
        <begin position="608"/>
        <end position="617"/>
    </location>
</feature>
<proteinExistence type="predicted"/>
<dbReference type="InterPro" id="IPR029058">
    <property type="entry name" value="AB_hydrolase_fold"/>
</dbReference>
<feature type="compositionally biased region" description="Pro residues" evidence="2">
    <location>
        <begin position="572"/>
        <end position="587"/>
    </location>
</feature>
<feature type="compositionally biased region" description="Pro residues" evidence="2">
    <location>
        <begin position="472"/>
        <end position="487"/>
    </location>
</feature>
<dbReference type="OrthoDB" id="2373480at2759"/>
<feature type="compositionally biased region" description="Low complexity" evidence="2">
    <location>
        <begin position="505"/>
        <end position="533"/>
    </location>
</feature>
<feature type="chain" id="PRO_5026260622" evidence="3">
    <location>
        <begin position="21"/>
        <end position="659"/>
    </location>
</feature>
<evidence type="ECO:0000256" key="2">
    <source>
        <dbReference type="SAM" id="MobiDB-lite"/>
    </source>
</evidence>
<dbReference type="AlphaFoldDB" id="A0A6G1HQ34"/>
<feature type="signal peptide" evidence="3">
    <location>
        <begin position="1"/>
        <end position="20"/>
    </location>
</feature>
<reference evidence="4" key="1">
    <citation type="journal article" date="2020" name="Stud. Mycol.">
        <title>101 Dothideomycetes genomes: a test case for predicting lifestyles and emergence of pathogens.</title>
        <authorList>
            <person name="Haridas S."/>
            <person name="Albert R."/>
            <person name="Binder M."/>
            <person name="Bloem J."/>
            <person name="Labutti K."/>
            <person name="Salamov A."/>
            <person name="Andreopoulos B."/>
            <person name="Baker S."/>
            <person name="Barry K."/>
            <person name="Bills G."/>
            <person name="Bluhm B."/>
            <person name="Cannon C."/>
            <person name="Castanera R."/>
            <person name="Culley D."/>
            <person name="Daum C."/>
            <person name="Ezra D."/>
            <person name="Gonzalez J."/>
            <person name="Henrissat B."/>
            <person name="Kuo A."/>
            <person name="Liang C."/>
            <person name="Lipzen A."/>
            <person name="Lutzoni F."/>
            <person name="Magnuson J."/>
            <person name="Mondo S."/>
            <person name="Nolan M."/>
            <person name="Ohm R."/>
            <person name="Pangilinan J."/>
            <person name="Park H.-J."/>
            <person name="Ramirez L."/>
            <person name="Alfaro M."/>
            <person name="Sun H."/>
            <person name="Tritt A."/>
            <person name="Yoshinaga Y."/>
            <person name="Zwiers L.-H."/>
            <person name="Turgeon B."/>
            <person name="Goodwin S."/>
            <person name="Spatafora J."/>
            <person name="Crous P."/>
            <person name="Grigoriev I."/>
        </authorList>
    </citation>
    <scope>NUCLEOTIDE SEQUENCE</scope>
    <source>
        <strain evidence="4">CBS 262.69</strain>
    </source>
</reference>
<evidence type="ECO:0000313" key="4">
    <source>
        <dbReference type="EMBL" id="KAF2398168.1"/>
    </source>
</evidence>
<sequence length="659" mass="68783">MAPVLRLLFWLAASCSAVRAARRTRSGIEVPGPDEDPFYAAPPGIESLAPGTIVRSRPAPAPLSLDNKSALKPKAVWQLLYRTQNSVGKPEVTVATVIIPHNAKLGNVFSYGYFSDAAYNACNPSISMLVGTRDDNYITQYQNIITIAALNEGWVVVVADDGGPQASFSAGPHAGYATLDSLRAVIASGNITGVSSDPIITLFGYSGGSFSMSFASELHPHYAPELKIAGAAVGGISPNVTYLVEEDNGKPWAMFGPPVLLGISHDYPDFAQWLSENLIPEHEAEFRQAEKQCVSANHMFENKPTEYFFKKGVAGFKEPLPFNVTESAGSMGTRGPPKIPWYMYGSVGDDSAPVDLADKLYVSHCKQGANIYYERNPIPMSHKTECLYATPGAFVWLQDRHAGKPIVPGCSTAALTTESVRGVVEGVFFKAVRDNLAAWASQDEIGPKVGVNQTVVNPLIAPWTNASIAELPKPPNPLPSEPVPAPGAPVVTPEVPLIPVPSPTPQTAASASASGETVPPIAATPVAEPATPVSEPAAVTPSAPVAETPTVPASVSEAVTTSDPANTAAPAAPTPGTPAAPAAPTPEAPAATVPKAKGKGGRPKAPKAPKTAKGPKMPKMPRGKGAKGKGSGGVSGVSGLVLMAEEEEGERLVERGWRG</sequence>
<name>A0A6G1HQ34_9PEZI</name>
<feature type="compositionally biased region" description="Low complexity" evidence="2">
    <location>
        <begin position="560"/>
        <end position="571"/>
    </location>
</feature>
<dbReference type="Gene3D" id="3.40.50.1820">
    <property type="entry name" value="alpha/beta hydrolase"/>
    <property type="match status" value="1"/>
</dbReference>
<feature type="compositionally biased region" description="Basic and acidic residues" evidence="2">
    <location>
        <begin position="650"/>
        <end position="659"/>
    </location>
</feature>
<feature type="region of interest" description="Disordered" evidence="2">
    <location>
        <begin position="472"/>
        <end position="659"/>
    </location>
</feature>
<evidence type="ECO:0000256" key="3">
    <source>
        <dbReference type="SAM" id="SignalP"/>
    </source>
</evidence>
<keyword evidence="1" id="KW-0378">Hydrolase</keyword>
<dbReference type="GO" id="GO:0004806">
    <property type="term" value="F:triacylglycerol lipase activity"/>
    <property type="evidence" value="ECO:0007669"/>
    <property type="project" value="InterPro"/>
</dbReference>
<dbReference type="InterPro" id="IPR005152">
    <property type="entry name" value="Lipase_secreted"/>
</dbReference>
<dbReference type="PANTHER" id="PTHR34853">
    <property type="match status" value="1"/>
</dbReference>
<dbReference type="GO" id="GO:0016042">
    <property type="term" value="P:lipid catabolic process"/>
    <property type="evidence" value="ECO:0007669"/>
    <property type="project" value="InterPro"/>
</dbReference>
<dbReference type="Gene3D" id="1.10.260.130">
    <property type="match status" value="1"/>
</dbReference>
<feature type="compositionally biased region" description="Basic residues" evidence="2">
    <location>
        <begin position="596"/>
        <end position="607"/>
    </location>
</feature>
<dbReference type="Pfam" id="PF03583">
    <property type="entry name" value="LIP"/>
    <property type="match status" value="1"/>
</dbReference>
<organism evidence="4 5">
    <name type="scientific">Trichodelitschia bisporula</name>
    <dbReference type="NCBI Taxonomy" id="703511"/>
    <lineage>
        <taxon>Eukaryota</taxon>
        <taxon>Fungi</taxon>
        <taxon>Dikarya</taxon>
        <taxon>Ascomycota</taxon>
        <taxon>Pezizomycotina</taxon>
        <taxon>Dothideomycetes</taxon>
        <taxon>Dothideomycetes incertae sedis</taxon>
        <taxon>Phaeotrichales</taxon>
        <taxon>Phaeotrichaceae</taxon>
        <taxon>Trichodelitschia</taxon>
    </lineage>
</organism>
<dbReference type="SUPFAM" id="SSF53474">
    <property type="entry name" value="alpha/beta-Hydrolases"/>
    <property type="match status" value="1"/>
</dbReference>
<keyword evidence="3" id="KW-0732">Signal</keyword>
<accession>A0A6G1HQ34</accession>